<evidence type="ECO:0000256" key="2">
    <source>
        <dbReference type="ARBA" id="ARBA00022692"/>
    </source>
</evidence>
<dbReference type="PANTHER" id="PTHR37422:SF13">
    <property type="entry name" value="LIPOPOLYSACCHARIDE BIOSYNTHESIS PROTEIN PA4999-RELATED"/>
    <property type="match status" value="1"/>
</dbReference>
<keyword evidence="3 5" id="KW-1133">Transmembrane helix</keyword>
<feature type="transmembrane region" description="Helical" evidence="5">
    <location>
        <begin position="96"/>
        <end position="116"/>
    </location>
</feature>
<feature type="transmembrane region" description="Helical" evidence="5">
    <location>
        <begin position="152"/>
        <end position="175"/>
    </location>
</feature>
<comment type="subcellular location">
    <subcellularLocation>
        <location evidence="1">Membrane</location>
        <topology evidence="1">Multi-pass membrane protein</topology>
    </subcellularLocation>
</comment>
<dbReference type="InterPro" id="IPR051533">
    <property type="entry name" value="WaaL-like"/>
</dbReference>
<dbReference type="EMBL" id="KC537368">
    <property type="protein sequence ID" value="AGS58339.1"/>
    <property type="molecule type" value="Genomic_DNA"/>
</dbReference>
<feature type="transmembrane region" description="Helical" evidence="5">
    <location>
        <begin position="224"/>
        <end position="242"/>
    </location>
</feature>
<evidence type="ECO:0000256" key="5">
    <source>
        <dbReference type="SAM" id="Phobius"/>
    </source>
</evidence>
<evidence type="ECO:0000256" key="4">
    <source>
        <dbReference type="ARBA" id="ARBA00023136"/>
    </source>
</evidence>
<dbReference type="AlphaFoldDB" id="T1SEX1"/>
<feature type="transmembrane region" description="Helical" evidence="5">
    <location>
        <begin position="44"/>
        <end position="65"/>
    </location>
</feature>
<feature type="domain" description="O-antigen ligase-related" evidence="6">
    <location>
        <begin position="187"/>
        <end position="332"/>
    </location>
</feature>
<evidence type="ECO:0000256" key="3">
    <source>
        <dbReference type="ARBA" id="ARBA00022989"/>
    </source>
</evidence>
<proteinExistence type="predicted"/>
<protein>
    <submittedName>
        <fullName evidence="7">Cps6I</fullName>
    </submittedName>
</protein>
<dbReference type="PANTHER" id="PTHR37422">
    <property type="entry name" value="TEICHURONIC ACID BIOSYNTHESIS PROTEIN TUAE"/>
    <property type="match status" value="1"/>
</dbReference>
<evidence type="ECO:0000313" key="7">
    <source>
        <dbReference type="EMBL" id="AGS58339.1"/>
    </source>
</evidence>
<name>T1SEX1_STRSU</name>
<dbReference type="InterPro" id="IPR007016">
    <property type="entry name" value="O-antigen_ligase-rel_domated"/>
</dbReference>
<dbReference type="Pfam" id="PF04932">
    <property type="entry name" value="Wzy_C"/>
    <property type="match status" value="1"/>
</dbReference>
<feature type="transmembrane region" description="Helical" evidence="5">
    <location>
        <begin position="71"/>
        <end position="89"/>
    </location>
</feature>
<feature type="transmembrane region" description="Helical" evidence="5">
    <location>
        <begin position="6"/>
        <end position="32"/>
    </location>
</feature>
<dbReference type="GO" id="GO:0016020">
    <property type="term" value="C:membrane"/>
    <property type="evidence" value="ECO:0007669"/>
    <property type="project" value="UniProtKB-SubCell"/>
</dbReference>
<feature type="transmembrane region" description="Helical" evidence="5">
    <location>
        <begin position="316"/>
        <end position="342"/>
    </location>
</feature>
<keyword evidence="2 5" id="KW-0812">Transmembrane</keyword>
<gene>
    <name evidence="7" type="primary">cps6I</name>
</gene>
<sequence length="397" mass="44970">MAFFLVATWFLIMIALYTGRGINQLIILLSLFALFKQVASRDRIVLSGVFLPAICFIAYYILISILNDTEISIVIIKLMLLPFTIQSFIPNGSEKIIVLIDILKKVMGIVGVFGIIEYFQHYNPLVNIVKINPVLWLEAMNNTLANYRPSSLFLHYTYFAYVMLIAFCISLVFPYKNSLKNLLYNSILLVSIFLSQSRIIWIAVAGIILLKFMIEDKKVSKNKALISIFSIVFIFTVFGGVIEDIISVIESRFFSIFKFGLLDGSFGQRVGTLLNWFTYLGDNIFKGIFGGGYGSTSEYLMTNSYFMGYNTVDSTITTVLVETGIVGSVLFFIAIASLFYVFIKRLNKMTKLGLYVLSSTLITSITIDFLANDVILYLFYMVLIVVLRNIQNNEQYG</sequence>
<keyword evidence="4 5" id="KW-0472">Membrane</keyword>
<feature type="transmembrane region" description="Helical" evidence="5">
    <location>
        <begin position="354"/>
        <end position="387"/>
    </location>
</feature>
<organism evidence="7">
    <name type="scientific">Streptococcus suis</name>
    <dbReference type="NCBI Taxonomy" id="1307"/>
    <lineage>
        <taxon>Bacteria</taxon>
        <taxon>Bacillati</taxon>
        <taxon>Bacillota</taxon>
        <taxon>Bacilli</taxon>
        <taxon>Lactobacillales</taxon>
        <taxon>Streptococcaceae</taxon>
        <taxon>Streptococcus</taxon>
    </lineage>
</organism>
<feature type="transmembrane region" description="Helical" evidence="5">
    <location>
        <begin position="187"/>
        <end position="212"/>
    </location>
</feature>
<accession>T1SEX1</accession>
<reference evidence="7" key="1">
    <citation type="journal article" date="2013" name="PLoS ONE">
        <title>Development of Multiplex PCR Assays for the Identification of the 33 Serotypes of Streptococcus suis.</title>
        <authorList>
            <person name="Liu Z."/>
            <person name="Zheng H."/>
            <person name="Gottschalk M."/>
            <person name="Bai X."/>
            <person name="Lan R."/>
            <person name="Ji S."/>
            <person name="Liu H."/>
            <person name="Xu J."/>
        </authorList>
    </citation>
    <scope>NUCLEOTIDE SEQUENCE</scope>
    <source>
        <strain evidence="7">2524</strain>
    </source>
</reference>
<evidence type="ECO:0000256" key="1">
    <source>
        <dbReference type="ARBA" id="ARBA00004141"/>
    </source>
</evidence>
<evidence type="ECO:0000259" key="6">
    <source>
        <dbReference type="Pfam" id="PF04932"/>
    </source>
</evidence>